<gene>
    <name evidence="14" type="primary">PBS1_4</name>
    <name evidence="14" type="ORF">CK203_048066</name>
</gene>
<dbReference type="GO" id="GO:0005524">
    <property type="term" value="F:ATP binding"/>
    <property type="evidence" value="ECO:0007669"/>
    <property type="project" value="UniProtKB-UniRule"/>
</dbReference>
<reference evidence="14 15" key="1">
    <citation type="journal article" date="2018" name="PLoS Genet.">
        <title>Population sequencing reveals clonal diversity and ancestral inbreeding in the grapevine cultivar Chardonnay.</title>
        <authorList>
            <person name="Roach M.J."/>
            <person name="Johnson D.L."/>
            <person name="Bohlmann J."/>
            <person name="van Vuuren H.J."/>
            <person name="Jones S.J."/>
            <person name="Pretorius I.S."/>
            <person name="Schmidt S.A."/>
            <person name="Borneman A.R."/>
        </authorList>
    </citation>
    <scope>NUCLEOTIDE SEQUENCE [LARGE SCALE GENOMIC DNA]</scope>
    <source>
        <strain evidence="15">cv. Chardonnay</strain>
        <tissue evidence="14">Leaf</tissue>
    </source>
</reference>
<dbReference type="PROSITE" id="PS00107">
    <property type="entry name" value="PROTEIN_KINASE_ATP"/>
    <property type="match status" value="1"/>
</dbReference>
<dbReference type="EMBL" id="QGNW01000313">
    <property type="protein sequence ID" value="RVW77406.1"/>
    <property type="molecule type" value="Genomic_DNA"/>
</dbReference>
<evidence type="ECO:0000256" key="11">
    <source>
        <dbReference type="RuleBase" id="RU000304"/>
    </source>
</evidence>
<dbReference type="SUPFAM" id="SSF56112">
    <property type="entry name" value="Protein kinase-like (PK-like)"/>
    <property type="match status" value="1"/>
</dbReference>
<feature type="binding site" evidence="10">
    <location>
        <position position="68"/>
    </location>
    <ligand>
        <name>ATP</name>
        <dbReference type="ChEBI" id="CHEBI:30616"/>
    </ligand>
</feature>
<dbReference type="InterPro" id="IPR017441">
    <property type="entry name" value="Protein_kinase_ATP_BS"/>
</dbReference>
<evidence type="ECO:0000259" key="13">
    <source>
        <dbReference type="PROSITE" id="PS50011"/>
    </source>
</evidence>
<sequence length="344" mass="37893">MRIKVVLQISKLLQRKGFRFSLSSSYILRLVVLAKSNVVGHGGFGLVYRGVLHDGRKVAVKLMDRAGKQGEEEFKVEVELLSRLRSPYLLALLGYCSDSNHKLLVYEFMANGGLQEHLYPISGSNSVSSRLDWETRLRIALDAAKGLEYLHEHVSPPVIHRDFKSSNILLDKNFHAKVSDFGLAKLGSDKAGGHVSTRVLGTQGYVAPDSHFGAKHKLCFMPSGPNYEFGIGLRYRVPVDMKRASGEGVLVSWALPHLTDREKVVQIMDPALEGQYSMKEVIQVAAIAAMCVQPEADYRPLMADVVQSLVPLVKNHRPTSKAGSCSSFHATKSPLSQEPGKASL</sequence>
<dbReference type="PANTHER" id="PTHR47985:SF24">
    <property type="entry name" value="PROTEIN KINASE SUPERFAMILY PROTEIN"/>
    <property type="match status" value="1"/>
</dbReference>
<evidence type="ECO:0000313" key="15">
    <source>
        <dbReference type="Proteomes" id="UP000288805"/>
    </source>
</evidence>
<proteinExistence type="inferred from homology"/>
<feature type="domain" description="Protein kinase" evidence="13">
    <location>
        <begin position="33"/>
        <end position="313"/>
    </location>
</feature>
<evidence type="ECO:0000256" key="3">
    <source>
        <dbReference type="ARBA" id="ARBA00022527"/>
    </source>
</evidence>
<dbReference type="InterPro" id="IPR000719">
    <property type="entry name" value="Prot_kinase_dom"/>
</dbReference>
<evidence type="ECO:0000313" key="14">
    <source>
        <dbReference type="EMBL" id="RVW77406.1"/>
    </source>
</evidence>
<evidence type="ECO:0000256" key="9">
    <source>
        <dbReference type="ARBA" id="ARBA00023288"/>
    </source>
</evidence>
<evidence type="ECO:0000256" key="2">
    <source>
        <dbReference type="ARBA" id="ARBA00022475"/>
    </source>
</evidence>
<keyword evidence="5 10" id="KW-0547">Nucleotide-binding</keyword>
<dbReference type="PANTHER" id="PTHR47985">
    <property type="entry name" value="OS07G0668900 PROTEIN"/>
    <property type="match status" value="1"/>
</dbReference>
<dbReference type="Gene3D" id="1.10.510.10">
    <property type="entry name" value="Transferase(Phosphotransferase) domain 1"/>
    <property type="match status" value="1"/>
</dbReference>
<comment type="similarity">
    <text evidence="11">Belongs to the protein kinase superfamily.</text>
</comment>
<keyword evidence="7 10" id="KW-0067">ATP-binding</keyword>
<dbReference type="PROSITE" id="PS50011">
    <property type="entry name" value="PROTEIN_KINASE_DOM"/>
    <property type="match status" value="1"/>
</dbReference>
<evidence type="ECO:0000256" key="5">
    <source>
        <dbReference type="ARBA" id="ARBA00022741"/>
    </source>
</evidence>
<comment type="caution">
    <text evidence="14">The sequence shown here is derived from an EMBL/GenBank/DDBJ whole genome shotgun (WGS) entry which is preliminary data.</text>
</comment>
<dbReference type="FunFam" id="1.10.510.10:FF:000095">
    <property type="entry name" value="protein STRUBBELIG-RECEPTOR FAMILY 8"/>
    <property type="match status" value="1"/>
</dbReference>
<evidence type="ECO:0000256" key="1">
    <source>
        <dbReference type="ARBA" id="ARBA00004193"/>
    </source>
</evidence>
<keyword evidence="2" id="KW-1003">Cell membrane</keyword>
<keyword evidence="4" id="KW-0808">Transferase</keyword>
<keyword evidence="8" id="KW-0472">Membrane</keyword>
<feature type="compositionally biased region" description="Polar residues" evidence="12">
    <location>
        <begin position="321"/>
        <end position="336"/>
    </location>
</feature>
<comment type="subcellular location">
    <subcellularLocation>
        <location evidence="1">Cell membrane</location>
        <topology evidence="1">Lipid-anchor</topology>
    </subcellularLocation>
</comment>
<dbReference type="PROSITE" id="PS00108">
    <property type="entry name" value="PROTEIN_KINASE_ST"/>
    <property type="match status" value="1"/>
</dbReference>
<evidence type="ECO:0000256" key="7">
    <source>
        <dbReference type="ARBA" id="ARBA00022840"/>
    </source>
</evidence>
<dbReference type="GO" id="GO:0005886">
    <property type="term" value="C:plasma membrane"/>
    <property type="evidence" value="ECO:0007669"/>
    <property type="project" value="UniProtKB-SubCell"/>
</dbReference>
<evidence type="ECO:0000256" key="10">
    <source>
        <dbReference type="PROSITE-ProRule" id="PRU10141"/>
    </source>
</evidence>
<keyword evidence="9" id="KW-0449">Lipoprotein</keyword>
<dbReference type="GO" id="GO:0004674">
    <property type="term" value="F:protein serine/threonine kinase activity"/>
    <property type="evidence" value="ECO:0007669"/>
    <property type="project" value="UniProtKB-KW"/>
</dbReference>
<dbReference type="Pfam" id="PF00069">
    <property type="entry name" value="Pkinase"/>
    <property type="match status" value="1"/>
</dbReference>
<evidence type="ECO:0000256" key="4">
    <source>
        <dbReference type="ARBA" id="ARBA00022679"/>
    </source>
</evidence>
<dbReference type="InterPro" id="IPR011009">
    <property type="entry name" value="Kinase-like_dom_sf"/>
</dbReference>
<evidence type="ECO:0000256" key="6">
    <source>
        <dbReference type="ARBA" id="ARBA00022777"/>
    </source>
</evidence>
<dbReference type="Proteomes" id="UP000288805">
    <property type="component" value="Unassembled WGS sequence"/>
</dbReference>
<dbReference type="AlphaFoldDB" id="A0A438GYP9"/>
<keyword evidence="6 14" id="KW-0418">Kinase</keyword>
<protein>
    <submittedName>
        <fullName evidence="14">Serine/threonine-protein kinase PBS1</fullName>
    </submittedName>
</protein>
<accession>A0A438GYP9</accession>
<evidence type="ECO:0000256" key="12">
    <source>
        <dbReference type="SAM" id="MobiDB-lite"/>
    </source>
</evidence>
<evidence type="ECO:0000256" key="8">
    <source>
        <dbReference type="ARBA" id="ARBA00023136"/>
    </source>
</evidence>
<name>A0A438GYP9_VITVI</name>
<feature type="region of interest" description="Disordered" evidence="12">
    <location>
        <begin position="316"/>
        <end position="344"/>
    </location>
</feature>
<keyword evidence="3 11" id="KW-0723">Serine/threonine-protein kinase</keyword>
<dbReference type="Gene3D" id="3.30.200.20">
    <property type="entry name" value="Phosphorylase Kinase, domain 1"/>
    <property type="match status" value="1"/>
</dbReference>
<organism evidence="14 15">
    <name type="scientific">Vitis vinifera</name>
    <name type="common">Grape</name>
    <dbReference type="NCBI Taxonomy" id="29760"/>
    <lineage>
        <taxon>Eukaryota</taxon>
        <taxon>Viridiplantae</taxon>
        <taxon>Streptophyta</taxon>
        <taxon>Embryophyta</taxon>
        <taxon>Tracheophyta</taxon>
        <taxon>Spermatophyta</taxon>
        <taxon>Magnoliopsida</taxon>
        <taxon>eudicotyledons</taxon>
        <taxon>Gunneridae</taxon>
        <taxon>Pentapetalae</taxon>
        <taxon>rosids</taxon>
        <taxon>Vitales</taxon>
        <taxon>Vitaceae</taxon>
        <taxon>Viteae</taxon>
        <taxon>Vitis</taxon>
    </lineage>
</organism>
<dbReference type="InterPro" id="IPR008271">
    <property type="entry name" value="Ser/Thr_kinase_AS"/>
</dbReference>